<dbReference type="PANTHER" id="PTHR42899">
    <property type="entry name" value="SPERMATOGENESIS-ASSOCIATED PROTEIN 20"/>
    <property type="match status" value="1"/>
</dbReference>
<gene>
    <name evidence="4" type="ORF">C7S20_07485</name>
</gene>
<dbReference type="EMBL" id="CP028136">
    <property type="protein sequence ID" value="AVR45125.1"/>
    <property type="molecule type" value="Genomic_DNA"/>
</dbReference>
<evidence type="ECO:0000259" key="3">
    <source>
        <dbReference type="Pfam" id="PF03190"/>
    </source>
</evidence>
<sequence>MLPRLSLVTIAFILIISCFSCNSTEKEQASGQIVENRLANASSPYLREHADNPVDWYEWGPEALEKAKKEDKPIIISIGYAACHWCHVMEKESFMDTAVAAIMNKNFISIKVDREQRPDIDKTYMNAAILLNGSGGWPLNVIALPDGKPFFAGTYFPPDTWKKTLQHIATAYKEDKNQLTNTANALTRGIRKNNLLDSIPAKTADFTKREYSSLIENWKKKWDFRRGGYKGGQKFPLPLSWDALLEYYYLTGNQDALQFVNTTLTRMARGGIYDQVEGGFSRYTTDSKWNVPHFEKMLYDNAQLISVYSKAYKVTRNEEYEKLIRETINFVERELSNGKGGYYSSMNADTEGEEGKYYVWTEDEIRSILDKQKADLFVDFFNITPYGNWEDGKNILYRNDSYKEYAQKKNLKLSDFKNEMEDALEKLKKEREKRAKPTVDNKVLTAWNALMIDAYLDAYTALGEEEYLKRAIKTSEFLKENMIAGDHQLFRNYNKDGTREVEAFLDDYSYLSKAYIDLYQVNFDKNWLELANQLSGYAIQHFSDSESAMFYYSSEEENAVIARNFELDDNVLPSSNSVMAHNLYILGELTENKEYLKRSSQMLNIMKEKVVEQPFFYANWTRLMGIKAFGTYEVAIMGDEAVKKNHQIQKEYLPTSLFMGGTSENLPLLEAKLVPEQTLIYVCQNKTCKYPVSEVNEALEILDKNKDRTSDFSRFLSE</sequence>
<dbReference type="Proteomes" id="UP000241507">
    <property type="component" value="Chromosome"/>
</dbReference>
<keyword evidence="1" id="KW-0175">Coiled coil</keyword>
<dbReference type="KEGG" id="grs:C7S20_07485"/>
<organism evidence="4 5">
    <name type="scientific">Christiangramia fulva</name>
    <dbReference type="NCBI Taxonomy" id="2126553"/>
    <lineage>
        <taxon>Bacteria</taxon>
        <taxon>Pseudomonadati</taxon>
        <taxon>Bacteroidota</taxon>
        <taxon>Flavobacteriia</taxon>
        <taxon>Flavobacteriales</taxon>
        <taxon>Flavobacteriaceae</taxon>
        <taxon>Christiangramia</taxon>
    </lineage>
</organism>
<evidence type="ECO:0000313" key="4">
    <source>
        <dbReference type="EMBL" id="AVR45125.1"/>
    </source>
</evidence>
<dbReference type="SUPFAM" id="SSF48208">
    <property type="entry name" value="Six-hairpin glycosidases"/>
    <property type="match status" value="1"/>
</dbReference>
<feature type="signal peptide" evidence="2">
    <location>
        <begin position="1"/>
        <end position="23"/>
    </location>
</feature>
<dbReference type="Gene3D" id="1.50.10.10">
    <property type="match status" value="1"/>
</dbReference>
<feature type="domain" description="Spermatogenesis-associated protein 20-like TRX" evidence="3">
    <location>
        <begin position="35"/>
        <end position="189"/>
    </location>
</feature>
<dbReference type="OrthoDB" id="9762614at2"/>
<dbReference type="RefSeq" id="WP_107011903.1">
    <property type="nucleotide sequence ID" value="NZ_CP028136.1"/>
</dbReference>
<evidence type="ECO:0000256" key="2">
    <source>
        <dbReference type="SAM" id="SignalP"/>
    </source>
</evidence>
<keyword evidence="5" id="KW-1185">Reference proteome</keyword>
<dbReference type="PIRSF" id="PIRSF006402">
    <property type="entry name" value="UCP006402_thioredoxin"/>
    <property type="match status" value="1"/>
</dbReference>
<dbReference type="Gene3D" id="3.40.30.10">
    <property type="entry name" value="Glutaredoxin"/>
    <property type="match status" value="1"/>
</dbReference>
<dbReference type="SUPFAM" id="SSF52833">
    <property type="entry name" value="Thioredoxin-like"/>
    <property type="match status" value="1"/>
</dbReference>
<evidence type="ECO:0000313" key="5">
    <source>
        <dbReference type="Proteomes" id="UP000241507"/>
    </source>
</evidence>
<proteinExistence type="predicted"/>
<dbReference type="Gene3D" id="1.50.10.20">
    <property type="match status" value="1"/>
</dbReference>
<keyword evidence="2" id="KW-0732">Signal</keyword>
<dbReference type="GO" id="GO:0005975">
    <property type="term" value="P:carbohydrate metabolic process"/>
    <property type="evidence" value="ECO:0007669"/>
    <property type="project" value="InterPro"/>
</dbReference>
<dbReference type="InterPro" id="IPR024705">
    <property type="entry name" value="Ssp411"/>
</dbReference>
<dbReference type="AlphaFoldDB" id="A0A2R3Z4D4"/>
<dbReference type="InterPro" id="IPR036249">
    <property type="entry name" value="Thioredoxin-like_sf"/>
</dbReference>
<feature type="chain" id="PRO_5015354014" evidence="2">
    <location>
        <begin position="24"/>
        <end position="718"/>
    </location>
</feature>
<dbReference type="CDD" id="cd02955">
    <property type="entry name" value="SSP411"/>
    <property type="match status" value="1"/>
</dbReference>
<dbReference type="InterPro" id="IPR008928">
    <property type="entry name" value="6-hairpin_glycosidase_sf"/>
</dbReference>
<dbReference type="PANTHER" id="PTHR42899:SF1">
    <property type="entry name" value="SPERMATOGENESIS-ASSOCIATED PROTEIN 20"/>
    <property type="match status" value="1"/>
</dbReference>
<name>A0A2R3Z4D4_9FLAO</name>
<dbReference type="InterPro" id="IPR012341">
    <property type="entry name" value="6hp_glycosidase-like_sf"/>
</dbReference>
<evidence type="ECO:0000256" key="1">
    <source>
        <dbReference type="SAM" id="Coils"/>
    </source>
</evidence>
<dbReference type="InterPro" id="IPR004879">
    <property type="entry name" value="Ssp411-like_TRX"/>
</dbReference>
<reference evidence="5" key="1">
    <citation type="submission" date="2018-03" db="EMBL/GenBank/DDBJ databases">
        <title>Gramella fulva sp. nov., isolated from a dry surface of tidal flat.</title>
        <authorList>
            <person name="Hwang S.H."/>
            <person name="Hwang W.M."/>
            <person name="Kang K."/>
            <person name="Ahn T.-Y."/>
        </authorList>
    </citation>
    <scope>NUCLEOTIDE SEQUENCE [LARGE SCALE GENOMIC DNA]</scope>
    <source>
        <strain evidence="5">SH35</strain>
    </source>
</reference>
<accession>A0A2R3Z4D4</accession>
<protein>
    <submittedName>
        <fullName evidence="4">Thioredoxin domain-containing protein</fullName>
    </submittedName>
</protein>
<dbReference type="Pfam" id="PF03190">
    <property type="entry name" value="Thioredox_DsbH"/>
    <property type="match status" value="1"/>
</dbReference>
<dbReference type="PROSITE" id="PS51257">
    <property type="entry name" value="PROKAR_LIPOPROTEIN"/>
    <property type="match status" value="1"/>
</dbReference>
<feature type="coiled-coil region" evidence="1">
    <location>
        <begin position="406"/>
        <end position="433"/>
    </location>
</feature>